<dbReference type="PANTHER" id="PTHR31917">
    <property type="entry name" value="AGENET DOMAIN-CONTAINING PROTEIN-RELATED"/>
    <property type="match status" value="1"/>
</dbReference>
<dbReference type="PROSITE" id="PS51138">
    <property type="entry name" value="ENT"/>
    <property type="match status" value="1"/>
</dbReference>
<protein>
    <recommendedName>
        <fullName evidence="1">ENT domain-containing protein</fullName>
    </recommendedName>
</protein>
<evidence type="ECO:0000313" key="3">
    <source>
        <dbReference type="Proteomes" id="UP000729402"/>
    </source>
</evidence>
<organism evidence="2 3">
    <name type="scientific">Zizania palustris</name>
    <name type="common">Northern wild rice</name>
    <dbReference type="NCBI Taxonomy" id="103762"/>
    <lineage>
        <taxon>Eukaryota</taxon>
        <taxon>Viridiplantae</taxon>
        <taxon>Streptophyta</taxon>
        <taxon>Embryophyta</taxon>
        <taxon>Tracheophyta</taxon>
        <taxon>Spermatophyta</taxon>
        <taxon>Magnoliopsida</taxon>
        <taxon>Liliopsida</taxon>
        <taxon>Poales</taxon>
        <taxon>Poaceae</taxon>
        <taxon>BOP clade</taxon>
        <taxon>Oryzoideae</taxon>
        <taxon>Oryzeae</taxon>
        <taxon>Zizaniinae</taxon>
        <taxon>Zizania</taxon>
    </lineage>
</organism>
<reference evidence="2" key="1">
    <citation type="journal article" date="2021" name="bioRxiv">
        <title>Whole Genome Assembly and Annotation of Northern Wild Rice, Zizania palustris L., Supports a Whole Genome Duplication in the Zizania Genus.</title>
        <authorList>
            <person name="Haas M."/>
            <person name="Kono T."/>
            <person name="Macchietto M."/>
            <person name="Millas R."/>
            <person name="McGilp L."/>
            <person name="Shao M."/>
            <person name="Duquette J."/>
            <person name="Hirsch C.N."/>
            <person name="Kimball J."/>
        </authorList>
    </citation>
    <scope>NUCLEOTIDE SEQUENCE</scope>
    <source>
        <tissue evidence="2">Fresh leaf tissue</tissue>
    </source>
</reference>
<evidence type="ECO:0000259" key="1">
    <source>
        <dbReference type="PROSITE" id="PS51138"/>
    </source>
</evidence>
<dbReference type="Proteomes" id="UP000729402">
    <property type="component" value="Unassembled WGS sequence"/>
</dbReference>
<dbReference type="Pfam" id="PF03735">
    <property type="entry name" value="ENT"/>
    <property type="match status" value="1"/>
</dbReference>
<comment type="caution">
    <text evidence="2">The sequence shown here is derived from an EMBL/GenBank/DDBJ whole genome shotgun (WGS) entry which is preliminary data.</text>
</comment>
<gene>
    <name evidence="2" type="ORF">GUJ93_ZPchr0006g44091</name>
</gene>
<dbReference type="InterPro" id="IPR014002">
    <property type="entry name" value="Agenet_dom_plant"/>
</dbReference>
<evidence type="ECO:0000313" key="2">
    <source>
        <dbReference type="EMBL" id="KAG8075382.1"/>
    </source>
</evidence>
<dbReference type="EMBL" id="JAAALK010000283">
    <property type="protein sequence ID" value="KAG8075382.1"/>
    <property type="molecule type" value="Genomic_DNA"/>
</dbReference>
<proteinExistence type="predicted"/>
<name>A0A8J5T1E2_ZIZPA</name>
<accession>A0A8J5T1E2</accession>
<dbReference type="AlphaFoldDB" id="A0A8J5T1E2"/>
<keyword evidence="3" id="KW-1185">Reference proteome</keyword>
<feature type="domain" description="ENT" evidence="1">
    <location>
        <begin position="282"/>
        <end position="344"/>
    </location>
</feature>
<dbReference type="OrthoDB" id="663550at2759"/>
<dbReference type="SMART" id="SM01191">
    <property type="entry name" value="ENT"/>
    <property type="match status" value="1"/>
</dbReference>
<dbReference type="InterPro" id="IPR005491">
    <property type="entry name" value="ENT_dom"/>
</dbReference>
<reference evidence="2" key="2">
    <citation type="submission" date="2021-02" db="EMBL/GenBank/DDBJ databases">
        <authorList>
            <person name="Kimball J.A."/>
            <person name="Haas M.W."/>
            <person name="Macchietto M."/>
            <person name="Kono T."/>
            <person name="Duquette J."/>
            <person name="Shao M."/>
        </authorList>
    </citation>
    <scope>NUCLEOTIDE SEQUENCE</scope>
    <source>
        <tissue evidence="2">Fresh leaf tissue</tissue>
    </source>
</reference>
<sequence length="344" mass="38665">MGNAQSFYVRYDPSPVDSGVAVERVSRRVIRPCPPQDDPVCWASGNILEAFDSYSWKIAEMVRVLGKDYYLVRLLGSSLELRAHASELRLRKHWKDGKWTVLQKNSTRCSGFSFRGQPECGNFGSKLRKHRKNHNAFEGIISRGMKRKSSAMSTYPTQFCEASNRLQTPHQDVRRSLQVAGVSPHWDEKVDAVDSSCFMLGEKYMHASLNRRKNGVRKTNLTGVNPSDTESISSSVGSCSPNSSSKHFYSAYQSGDICSRTDDAEAYVSERETSQQHDKNIAKEETHLLELNAYRATILALYICGSISWEQEALLTNLRLTLNISTDEHIAELRNLVSSAVIST</sequence>
<dbReference type="SMART" id="SM00743">
    <property type="entry name" value="Agenet"/>
    <property type="match status" value="1"/>
</dbReference>
<dbReference type="PANTHER" id="PTHR31917:SF5">
    <property type="entry name" value="OS02G0204500 PROTEIN"/>
    <property type="match status" value="1"/>
</dbReference>